<evidence type="ECO:0000256" key="1">
    <source>
        <dbReference type="ARBA" id="ARBA00004302"/>
    </source>
</evidence>
<evidence type="ECO:0000313" key="14">
    <source>
        <dbReference type="Proteomes" id="UP001219934"/>
    </source>
</evidence>
<feature type="domain" description="Laminin G" evidence="12">
    <location>
        <begin position="816"/>
        <end position="984"/>
    </location>
</feature>
<feature type="domain" description="Laminin G" evidence="12">
    <location>
        <begin position="644"/>
        <end position="811"/>
    </location>
</feature>
<evidence type="ECO:0000256" key="2">
    <source>
        <dbReference type="ARBA" id="ARBA00022525"/>
    </source>
</evidence>
<evidence type="ECO:0000256" key="11">
    <source>
        <dbReference type="SAM" id="Coils"/>
    </source>
</evidence>
<evidence type="ECO:0000313" key="13">
    <source>
        <dbReference type="EMBL" id="KAJ4943626.1"/>
    </source>
</evidence>
<dbReference type="SUPFAM" id="SSF57196">
    <property type="entry name" value="EGF/Laminin"/>
    <property type="match status" value="1"/>
</dbReference>
<keyword evidence="9" id="KW-0424">Laminin EGF-like domain</keyword>
<evidence type="ECO:0000256" key="9">
    <source>
        <dbReference type="ARBA" id="ARBA00023292"/>
    </source>
</evidence>
<evidence type="ECO:0000256" key="3">
    <source>
        <dbReference type="ARBA" id="ARBA00022530"/>
    </source>
</evidence>
<dbReference type="InterPro" id="IPR002049">
    <property type="entry name" value="LE_dom"/>
</dbReference>
<dbReference type="EMBL" id="JAPTMU010000005">
    <property type="protein sequence ID" value="KAJ4943626.1"/>
    <property type="molecule type" value="Genomic_DNA"/>
</dbReference>
<proteinExistence type="predicted"/>
<keyword evidence="5" id="KW-0677">Repeat</keyword>
<keyword evidence="3" id="KW-0272">Extracellular matrix</keyword>
<dbReference type="SMART" id="SM00180">
    <property type="entry name" value="EGF_Lam"/>
    <property type="match status" value="1"/>
</dbReference>
<organism evidence="13 14">
    <name type="scientific">Pogonophryne albipinna</name>
    <dbReference type="NCBI Taxonomy" id="1090488"/>
    <lineage>
        <taxon>Eukaryota</taxon>
        <taxon>Metazoa</taxon>
        <taxon>Chordata</taxon>
        <taxon>Craniata</taxon>
        <taxon>Vertebrata</taxon>
        <taxon>Euteleostomi</taxon>
        <taxon>Actinopterygii</taxon>
        <taxon>Neopterygii</taxon>
        <taxon>Teleostei</taxon>
        <taxon>Neoteleostei</taxon>
        <taxon>Acanthomorphata</taxon>
        <taxon>Eupercaria</taxon>
        <taxon>Perciformes</taxon>
        <taxon>Notothenioidei</taxon>
        <taxon>Pogonophryne</taxon>
    </lineage>
</organism>
<evidence type="ECO:0000256" key="8">
    <source>
        <dbReference type="ARBA" id="ARBA00023180"/>
    </source>
</evidence>
<dbReference type="GO" id="GO:0009888">
    <property type="term" value="P:tissue development"/>
    <property type="evidence" value="ECO:0007669"/>
    <property type="project" value="TreeGrafter"/>
</dbReference>
<dbReference type="SMART" id="SM00282">
    <property type="entry name" value="LamG"/>
    <property type="match status" value="2"/>
</dbReference>
<dbReference type="Pfam" id="PF24973">
    <property type="entry name" value="EGF_LMN_ATRN"/>
    <property type="match status" value="1"/>
</dbReference>
<dbReference type="CDD" id="cd00110">
    <property type="entry name" value="LamG"/>
    <property type="match status" value="2"/>
</dbReference>
<feature type="coiled-coil region" evidence="11">
    <location>
        <begin position="229"/>
        <end position="273"/>
    </location>
</feature>
<dbReference type="InterPro" id="IPR050440">
    <property type="entry name" value="Laminin/Netrin_ECM"/>
</dbReference>
<evidence type="ECO:0000256" key="7">
    <source>
        <dbReference type="ARBA" id="ARBA00023157"/>
    </source>
</evidence>
<keyword evidence="2" id="KW-0964">Secreted</keyword>
<dbReference type="Proteomes" id="UP001219934">
    <property type="component" value="Unassembled WGS sequence"/>
</dbReference>
<comment type="subcellular location">
    <subcellularLocation>
        <location evidence="1">Secreted</location>
        <location evidence="1">Extracellular space</location>
        <location evidence="1">Extracellular matrix</location>
        <location evidence="1">Basement membrane</location>
    </subcellularLocation>
</comment>
<name>A0AAD6BK44_9TELE</name>
<keyword evidence="7" id="KW-1015">Disulfide bond</keyword>
<evidence type="ECO:0000256" key="5">
    <source>
        <dbReference type="ARBA" id="ARBA00022737"/>
    </source>
</evidence>
<keyword evidence="11" id="KW-0175">Coiled coil</keyword>
<reference evidence="13" key="1">
    <citation type="submission" date="2022-11" db="EMBL/GenBank/DDBJ databases">
        <title>Chromosome-level genome of Pogonophryne albipinna.</title>
        <authorList>
            <person name="Jo E."/>
        </authorList>
    </citation>
    <scope>NUCLEOTIDE SEQUENCE</scope>
    <source>
        <strain evidence="13">SGF0006</strain>
        <tissue evidence="13">Muscle</tissue>
    </source>
</reference>
<dbReference type="CDD" id="cd00055">
    <property type="entry name" value="EGF_Lam"/>
    <property type="match status" value="2"/>
</dbReference>
<dbReference type="InterPro" id="IPR056863">
    <property type="entry name" value="LMN_ATRN_NET-like_EGF"/>
</dbReference>
<dbReference type="Gene3D" id="2.60.120.200">
    <property type="match status" value="2"/>
</dbReference>
<dbReference type="SUPFAM" id="SSF49899">
    <property type="entry name" value="Concanavalin A-like lectins/glucanases"/>
    <property type="match status" value="2"/>
</dbReference>
<dbReference type="GO" id="GO:0009887">
    <property type="term" value="P:animal organ morphogenesis"/>
    <property type="evidence" value="ECO:0007669"/>
    <property type="project" value="TreeGrafter"/>
</dbReference>
<dbReference type="PROSITE" id="PS01248">
    <property type="entry name" value="EGF_LAM_1"/>
    <property type="match status" value="1"/>
</dbReference>
<dbReference type="PANTHER" id="PTHR10574:SF444">
    <property type="entry name" value="BASEMENT MEMBRANE-SPECIFIC HEPARAN SULFATE PROTEOGLYCAN CORE PROTEIN"/>
    <property type="match status" value="1"/>
</dbReference>
<keyword evidence="4" id="KW-0732">Signal</keyword>
<keyword evidence="14" id="KW-1185">Reference proteome</keyword>
<keyword evidence="8" id="KW-0325">Glycoprotein</keyword>
<dbReference type="PROSITE" id="PS50025">
    <property type="entry name" value="LAM_G_DOMAIN"/>
    <property type="match status" value="2"/>
</dbReference>
<keyword evidence="6" id="KW-0084">Basement membrane</keyword>
<evidence type="ECO:0000256" key="6">
    <source>
        <dbReference type="ARBA" id="ARBA00022869"/>
    </source>
</evidence>
<evidence type="ECO:0000256" key="4">
    <source>
        <dbReference type="ARBA" id="ARBA00022729"/>
    </source>
</evidence>
<dbReference type="InterPro" id="IPR013320">
    <property type="entry name" value="ConA-like_dom_sf"/>
</dbReference>
<dbReference type="AlphaFoldDB" id="A0AAD6BK44"/>
<gene>
    <name evidence="13" type="ORF">JOQ06_006125</name>
</gene>
<dbReference type="Pfam" id="PF02210">
    <property type="entry name" value="Laminin_G_2"/>
    <property type="match status" value="2"/>
</dbReference>
<comment type="caution">
    <text evidence="13">The sequence shown here is derived from an EMBL/GenBank/DDBJ whole genome shotgun (WGS) entry which is preliminary data.</text>
</comment>
<comment type="caution">
    <text evidence="10">Lacks conserved residue(s) required for the propagation of feature annotation.</text>
</comment>
<dbReference type="PANTHER" id="PTHR10574">
    <property type="entry name" value="NETRIN/LAMININ-RELATED"/>
    <property type="match status" value="1"/>
</dbReference>
<dbReference type="Pfam" id="PF00053">
    <property type="entry name" value="EGF_laminin"/>
    <property type="match status" value="1"/>
</dbReference>
<dbReference type="GO" id="GO:0005604">
    <property type="term" value="C:basement membrane"/>
    <property type="evidence" value="ECO:0007669"/>
    <property type="project" value="UniProtKB-SubCell"/>
</dbReference>
<evidence type="ECO:0000259" key="12">
    <source>
        <dbReference type="PROSITE" id="PS50025"/>
    </source>
</evidence>
<dbReference type="InterPro" id="IPR001791">
    <property type="entry name" value="Laminin_G"/>
</dbReference>
<dbReference type="Gene3D" id="2.10.25.10">
    <property type="entry name" value="Laminin"/>
    <property type="match status" value="2"/>
</dbReference>
<sequence length="987" mass="108955">MTVRSIRRHTASTSSVILPSASTQQAPSLRSAALASTDRGRDYTGNCQFDTTGDHCERCTEGFYGDAANRTCHACPCPFIWNNFALACLDIGSGEMDCVCRHGYSGDRCERCVFGYFGNPMVHGSSCKPCNCKGSLNICDSLTGECIASDNSSSGAHCHECDSCNVSLLLDLETLDDVLALMKQQLQNVTDGPASISWPNDLQDNISETEIQWMQNLVWRYSTAVRHLVEQLEADVDSKLKAVSDLEKVVQNVNETKSKAEDLLAAIQDLLKQQIDVKPREAATLSENSKARMMEEAQRIMQEMRDKGCTAQRDRDGREQEDVHKLSATDQAVLNLTVESLMVSDSALREMAELLSDAEDSVHTTQALNRRGRNAVKHLEATMGSVTKAEEHAEELSRVAAEFQPLLHNASTISDDLLSELGIGVYNSIINAKDNAEMAASQSREAAERALMDAKEAGLVNMAKGLKDKSTHLWTEANETLKMQSQTMNILKDGMKKKMEKGESLRMGISTVSDNLKNIRKDDTGISIESAKNAASASNSTVSKITQRLRNISQEVQKLTLTDVSVNIDDILVDSDQTLKNLNTALPVLKDKITDVEALSGKRLPGANMTEIIRRIKDVIKETRHFLHRAPAGSQCKYRQAQHAEYHLYEKHSWLSYTLPEQDLNHRPHFSLDVKTKLSKGLILHVAGRGVIPLLALYMANGKIKMSLGQNRLIQHKQKSSDGDWHRVEFSVEKSSFHLLVDGIRVTDGHLPNNEGSSLDFHNPVYLGGDIKGYTKGHNITINSVIGCIRDLKMNDVAIGEPKGSYKTLPCLDGLTEMGTYFGGGHIALENYFNAGSQFVLAFELRPQYLTGLLFHVQSHKTSLNVFLKENKVGVKLNDANSAVSVSVTPPQSLCDGKFHVITVSRKRDIIKLQLDSMSERKNVLFTSGYTGLDTLYIGGTTKQKGVPVPSPFVGCLRNVKLNRRPVAFEKGSRVVDPVSINRCPKE</sequence>
<accession>A0AAD6BK44</accession>
<evidence type="ECO:0000256" key="10">
    <source>
        <dbReference type="PROSITE-ProRule" id="PRU00122"/>
    </source>
</evidence>
<protein>
    <recommendedName>
        <fullName evidence="12">Laminin G domain-containing protein</fullName>
    </recommendedName>
</protein>